<protein>
    <submittedName>
        <fullName evidence="3">PPC domain-containing protein</fullName>
    </submittedName>
</protein>
<reference evidence="3" key="1">
    <citation type="submission" date="2022-05" db="EMBL/GenBank/DDBJ databases">
        <title>Novel bacterial taxa in a minimal lignocellulolytic consortium and its capacity to transform plastics disclosed by genome-resolved metagenomics.</title>
        <authorList>
            <person name="Rodriguez C.A.D."/>
            <person name="Diaz-Garcia L."/>
            <person name="Herrera K."/>
            <person name="Tarazona N.A."/>
            <person name="Sproer C."/>
            <person name="Overmann J."/>
            <person name="Jimenez D.J."/>
        </authorList>
    </citation>
    <scope>NUCLEOTIDE SEQUENCE</scope>
    <source>
        <strain evidence="3">MAG5</strain>
    </source>
</reference>
<gene>
    <name evidence="3" type="ORF">NAG76_03570</name>
</gene>
<evidence type="ECO:0000313" key="3">
    <source>
        <dbReference type="EMBL" id="URN95351.1"/>
    </source>
</evidence>
<name>A0A9J6ZH62_9BACL</name>
<organism evidence="3 4">
    <name type="scientific">Candidatus Pristimantibacillus lignocellulolyticus</name>
    <dbReference type="NCBI Taxonomy" id="2994561"/>
    <lineage>
        <taxon>Bacteria</taxon>
        <taxon>Bacillati</taxon>
        <taxon>Bacillota</taxon>
        <taxon>Bacilli</taxon>
        <taxon>Bacillales</taxon>
        <taxon>Paenibacillaceae</taxon>
        <taxon>Candidatus Pristimantibacillus</taxon>
    </lineage>
</organism>
<dbReference type="AlphaFoldDB" id="A0A9J6ZH62"/>
<feature type="signal peptide" evidence="1">
    <location>
        <begin position="1"/>
        <end position="27"/>
    </location>
</feature>
<proteinExistence type="predicted"/>
<dbReference type="Gene3D" id="2.60.120.380">
    <property type="match status" value="4"/>
</dbReference>
<dbReference type="Pfam" id="PF04151">
    <property type="entry name" value="PPC"/>
    <property type="match status" value="2"/>
</dbReference>
<feature type="domain" description="Peptidase C-terminal archaeal/bacterial" evidence="2">
    <location>
        <begin position="177"/>
        <end position="247"/>
    </location>
</feature>
<dbReference type="InterPro" id="IPR007280">
    <property type="entry name" value="Peptidase_C_arc/bac"/>
</dbReference>
<keyword evidence="1" id="KW-0732">Signal</keyword>
<accession>A0A9J6ZH62</accession>
<sequence>MKRNFLKTSISVLAIVGLLQTAPLALANGGNDTVSQATSLNVNQTYSGYLSDYNDVEYYGFSLSAAGKLDIMISNVSNKSWSYQLYDSNGKAFDWYGYTDYSELATGNSMSSIGLPAGDYYLKVSRYTGNVENTPYTIQLGFTAGSTFEQEYNNTLSTASPIALNENYQSHLQYNDDIDFYKFTLSKNGKLSIILPNVSSKSWMYRLFDSQGNEYPWYGYTDYNELAKGNSITSIGLPAGDYFLRVSRYTGAVVGVPYTLQLKYVIGDTFEREKNDTLSTATPVAVNKTYDTGLQYNDDIDFYKFNLPKSGKLSIIMPNVSGKSWMYRLYDSNGKEFPWYNYTSYDELAKGNSVTNIGLPAGDYYVRVSRYTGDVSNVPYTMQFKFTAGETYEKENNDTLSAATPISINKLYEAELITRDDTDYYRFTLSSSAIVNLGTIKNNKDTYLYSYVTDNNGNSYDIGSGKVKLSAGTYYVRMSGGATGYKLKINAATLTVGAKQVTVANKKGKTNDSLTVTSLKKGDIVKVYNSQGKLLTQSTASGTKITLKLTQLSASGGSLSVSVTSVGLQESGKLTVKYGKE</sequence>
<dbReference type="Proteomes" id="UP001056756">
    <property type="component" value="Chromosome"/>
</dbReference>
<dbReference type="SUPFAM" id="SSF89260">
    <property type="entry name" value="Collagen-binding domain"/>
    <property type="match status" value="4"/>
</dbReference>
<feature type="domain" description="Peptidase C-terminal archaeal/bacterial" evidence="2">
    <location>
        <begin position="299"/>
        <end position="369"/>
    </location>
</feature>
<evidence type="ECO:0000313" key="4">
    <source>
        <dbReference type="Proteomes" id="UP001056756"/>
    </source>
</evidence>
<evidence type="ECO:0000259" key="2">
    <source>
        <dbReference type="Pfam" id="PF04151"/>
    </source>
</evidence>
<feature type="chain" id="PRO_5039905793" evidence="1">
    <location>
        <begin position="28"/>
        <end position="581"/>
    </location>
</feature>
<evidence type="ECO:0000256" key="1">
    <source>
        <dbReference type="SAM" id="SignalP"/>
    </source>
</evidence>
<dbReference type="EMBL" id="CP097899">
    <property type="protein sequence ID" value="URN95351.1"/>
    <property type="molecule type" value="Genomic_DNA"/>
</dbReference>
<dbReference type="KEGG" id="plig:NAG76_03570"/>